<dbReference type="SUPFAM" id="SSF56672">
    <property type="entry name" value="DNA/RNA polymerases"/>
    <property type="match status" value="1"/>
</dbReference>
<protein>
    <submittedName>
        <fullName evidence="2">Uncharacterized protein</fullName>
    </submittedName>
</protein>
<proteinExistence type="predicted"/>
<accession>A0AAV2MQY8</accession>
<feature type="compositionally biased region" description="Polar residues" evidence="1">
    <location>
        <begin position="261"/>
        <end position="275"/>
    </location>
</feature>
<dbReference type="Proteomes" id="UP001497482">
    <property type="component" value="Chromosome 9"/>
</dbReference>
<evidence type="ECO:0000313" key="2">
    <source>
        <dbReference type="EMBL" id="CAL1615911.1"/>
    </source>
</evidence>
<sequence>MLHQITIDMPEEEQGRQVSPSTLQTQTGFRDPTQAPPTHPYPTPAHSTGLPFFDYRHLLPSPAFNHNSAVRPHSSTMVGQRQLVVPGSVPLPQPYLWGPAGVSPFTSCPPASPLNLETNAPLYHAPPVPPGVMSASAATRRSSPAPANGGFIQTHQHPTDYGHTTTVQHDIPLIDSKPFRLPYRKIPPSQWQDVRKMLTDMEAAGIIRPSKSPYASPVQRQTSQEDGNATDSEHEQQDIDNMEESDGEDVGESADCPDPISTGQAPVPLTSTGAETHTRKHPCLYVVLGIIEVPNAEGELWK</sequence>
<name>A0AAV2MQY8_KNICA</name>
<feature type="region of interest" description="Disordered" evidence="1">
    <location>
        <begin position="1"/>
        <end position="47"/>
    </location>
</feature>
<keyword evidence="3" id="KW-1185">Reference proteome</keyword>
<organism evidence="2 3">
    <name type="scientific">Knipowitschia caucasica</name>
    <name type="common">Caucasian dwarf goby</name>
    <name type="synonym">Pomatoschistus caucasicus</name>
    <dbReference type="NCBI Taxonomy" id="637954"/>
    <lineage>
        <taxon>Eukaryota</taxon>
        <taxon>Metazoa</taxon>
        <taxon>Chordata</taxon>
        <taxon>Craniata</taxon>
        <taxon>Vertebrata</taxon>
        <taxon>Euteleostomi</taxon>
        <taxon>Actinopterygii</taxon>
        <taxon>Neopterygii</taxon>
        <taxon>Teleostei</taxon>
        <taxon>Neoteleostei</taxon>
        <taxon>Acanthomorphata</taxon>
        <taxon>Gobiaria</taxon>
        <taxon>Gobiiformes</taxon>
        <taxon>Gobioidei</taxon>
        <taxon>Gobiidae</taxon>
        <taxon>Gobiinae</taxon>
        <taxon>Knipowitschia</taxon>
    </lineage>
</organism>
<feature type="compositionally biased region" description="Polar residues" evidence="1">
    <location>
        <begin position="218"/>
        <end position="230"/>
    </location>
</feature>
<dbReference type="InterPro" id="IPR043502">
    <property type="entry name" value="DNA/RNA_pol_sf"/>
</dbReference>
<dbReference type="EMBL" id="OZ035831">
    <property type="protein sequence ID" value="CAL1615911.1"/>
    <property type="molecule type" value="Genomic_DNA"/>
</dbReference>
<feature type="compositionally biased region" description="Acidic residues" evidence="1">
    <location>
        <begin position="238"/>
        <end position="252"/>
    </location>
</feature>
<feature type="compositionally biased region" description="Pro residues" evidence="1">
    <location>
        <begin position="34"/>
        <end position="43"/>
    </location>
</feature>
<dbReference type="AlphaFoldDB" id="A0AAV2MQY8"/>
<feature type="region of interest" description="Disordered" evidence="1">
    <location>
        <begin position="206"/>
        <end position="276"/>
    </location>
</feature>
<evidence type="ECO:0000313" key="3">
    <source>
        <dbReference type="Proteomes" id="UP001497482"/>
    </source>
</evidence>
<evidence type="ECO:0000256" key="1">
    <source>
        <dbReference type="SAM" id="MobiDB-lite"/>
    </source>
</evidence>
<dbReference type="Gene3D" id="3.10.10.10">
    <property type="entry name" value="HIV Type 1 Reverse Transcriptase, subunit A, domain 1"/>
    <property type="match status" value="1"/>
</dbReference>
<feature type="compositionally biased region" description="Polar residues" evidence="1">
    <location>
        <begin position="16"/>
        <end position="28"/>
    </location>
</feature>
<gene>
    <name evidence="2" type="ORF">KC01_LOCUS41773</name>
</gene>
<reference evidence="2 3" key="1">
    <citation type="submission" date="2024-04" db="EMBL/GenBank/DDBJ databases">
        <authorList>
            <person name="Waldvogel A.-M."/>
            <person name="Schoenle A."/>
        </authorList>
    </citation>
    <scope>NUCLEOTIDE SEQUENCE [LARGE SCALE GENOMIC DNA]</scope>
</reference>